<sequence>MSLPRLPHASRELALSRFTLFTACNAQAHSSHGPLYHTRRLSPSVGEIEPHPENLAAPTKWTTRHYLPRGRANGRDTVIACFQLMCAYLSLLSPAFQGLAKPIVYANGDVNIDKA</sequence>
<organism evidence="1">
    <name type="scientific">Rhipicephalus microplus</name>
    <name type="common">Cattle tick</name>
    <name type="synonym">Boophilus microplus</name>
    <dbReference type="NCBI Taxonomy" id="6941"/>
    <lineage>
        <taxon>Eukaryota</taxon>
        <taxon>Metazoa</taxon>
        <taxon>Ecdysozoa</taxon>
        <taxon>Arthropoda</taxon>
        <taxon>Chelicerata</taxon>
        <taxon>Arachnida</taxon>
        <taxon>Acari</taxon>
        <taxon>Parasitiformes</taxon>
        <taxon>Ixodida</taxon>
        <taxon>Ixodoidea</taxon>
        <taxon>Ixodidae</taxon>
        <taxon>Rhipicephalinae</taxon>
        <taxon>Rhipicephalus</taxon>
        <taxon>Boophilus</taxon>
    </lineage>
</organism>
<name>A0A6G5A2K2_RHIMP</name>
<evidence type="ECO:0000313" key="1">
    <source>
        <dbReference type="EMBL" id="NIE45245.1"/>
    </source>
</evidence>
<dbReference type="EMBL" id="GIKN01002972">
    <property type="protein sequence ID" value="NIE45245.1"/>
    <property type="molecule type" value="Transcribed_RNA"/>
</dbReference>
<protein>
    <submittedName>
        <fullName evidence="1">Uncharacterized protein</fullName>
    </submittedName>
</protein>
<proteinExistence type="predicted"/>
<dbReference type="AlphaFoldDB" id="A0A6G5A2K2"/>
<accession>A0A6G5A2K2</accession>
<reference evidence="1" key="1">
    <citation type="submission" date="2020-03" db="EMBL/GenBank/DDBJ databases">
        <title>A transcriptome and proteome of the tick Rhipicephalus microplus shaped by the genetic composition of its hosts and developmental stage.</title>
        <authorList>
            <person name="Garcia G.R."/>
            <person name="Ribeiro J.M.C."/>
            <person name="Maruyama S.R."/>
            <person name="Gardinasse L.G."/>
            <person name="Nelson K."/>
            <person name="Ferreira B.R."/>
            <person name="Andrade T.G."/>
            <person name="Santos I.K.F.M."/>
        </authorList>
    </citation>
    <scope>NUCLEOTIDE SEQUENCE</scope>
    <source>
        <strain evidence="1">NSGR</strain>
        <tissue evidence="1">Salivary glands</tissue>
    </source>
</reference>